<evidence type="ECO:0000313" key="7">
    <source>
        <dbReference type="Ensembl" id="ENSSFOP00015014263.2"/>
    </source>
</evidence>
<reference evidence="7 8" key="1">
    <citation type="submission" date="2019-04" db="EMBL/GenBank/DDBJ databases">
        <authorList>
            <consortium name="Wellcome Sanger Institute Data Sharing"/>
        </authorList>
    </citation>
    <scope>NUCLEOTIDE SEQUENCE [LARGE SCALE GENOMIC DNA]</scope>
</reference>
<dbReference type="GO" id="GO:0045087">
    <property type="term" value="P:innate immune response"/>
    <property type="evidence" value="ECO:0007669"/>
    <property type="project" value="UniProtKB-KW"/>
</dbReference>
<protein>
    <submittedName>
        <fullName evidence="7">SH2 domain containing 1A</fullName>
    </submittedName>
</protein>
<dbReference type="InterPro" id="IPR000980">
    <property type="entry name" value="SH2"/>
</dbReference>
<gene>
    <name evidence="7" type="primary">SH2D1A</name>
    <name evidence="7" type="synonym">sh2d1aa</name>
</gene>
<reference evidence="7" key="3">
    <citation type="submission" date="2025-09" db="UniProtKB">
        <authorList>
            <consortium name="Ensembl"/>
        </authorList>
    </citation>
    <scope>IDENTIFICATION</scope>
</reference>
<feature type="domain" description="SH2" evidence="6">
    <location>
        <begin position="6"/>
        <end position="77"/>
    </location>
</feature>
<dbReference type="Proteomes" id="UP000694397">
    <property type="component" value="Chromosome 14"/>
</dbReference>
<evidence type="ECO:0000256" key="3">
    <source>
        <dbReference type="ARBA" id="ARBA00022999"/>
    </source>
</evidence>
<dbReference type="InterPro" id="IPR036860">
    <property type="entry name" value="SH2_dom_sf"/>
</dbReference>
<organism evidence="7 8">
    <name type="scientific">Scleropages formosus</name>
    <name type="common">Asian bonytongue</name>
    <name type="synonym">Osteoglossum formosum</name>
    <dbReference type="NCBI Taxonomy" id="113540"/>
    <lineage>
        <taxon>Eukaryota</taxon>
        <taxon>Metazoa</taxon>
        <taxon>Chordata</taxon>
        <taxon>Craniata</taxon>
        <taxon>Vertebrata</taxon>
        <taxon>Euteleostomi</taxon>
        <taxon>Actinopterygii</taxon>
        <taxon>Neopterygii</taxon>
        <taxon>Teleostei</taxon>
        <taxon>Osteoglossocephala</taxon>
        <taxon>Osteoglossomorpha</taxon>
        <taxon>Osteoglossiformes</taxon>
        <taxon>Osteoglossidae</taxon>
        <taxon>Scleropages</taxon>
    </lineage>
</organism>
<reference evidence="7" key="2">
    <citation type="submission" date="2025-08" db="UniProtKB">
        <authorList>
            <consortium name="Ensembl"/>
        </authorList>
    </citation>
    <scope>IDENTIFICATION</scope>
</reference>
<keyword evidence="1" id="KW-0399">Innate immunity</keyword>
<keyword evidence="4" id="KW-1064">Adaptive immunity</keyword>
<keyword evidence="3 5" id="KW-0727">SH2 domain</keyword>
<dbReference type="GO" id="GO:0050776">
    <property type="term" value="P:regulation of immune response"/>
    <property type="evidence" value="ECO:0007669"/>
    <property type="project" value="TreeGrafter"/>
</dbReference>
<proteinExistence type="predicted"/>
<dbReference type="PANTHER" id="PTHR46051">
    <property type="entry name" value="SH2 DOMAIN-CONTAINING PROTEIN"/>
    <property type="match status" value="1"/>
</dbReference>
<dbReference type="PROSITE" id="PS50001">
    <property type="entry name" value="SH2"/>
    <property type="match status" value="1"/>
</dbReference>
<sequence length="96" mass="10983">MEALGFYHGAISKQTGEKVLCAAGKDGSYLIRKSETVPDVYCLCVLYHKYVYTYRLFQVEGGSWTIELFTPLQKFHTKHHPVQETTADGHKTEERV</sequence>
<dbReference type="GeneTree" id="ENSGT00940000155920"/>
<dbReference type="Gene3D" id="3.30.505.10">
    <property type="entry name" value="SH2 domain"/>
    <property type="match status" value="1"/>
</dbReference>
<evidence type="ECO:0000313" key="8">
    <source>
        <dbReference type="Proteomes" id="UP000694397"/>
    </source>
</evidence>
<accession>A0A8C9V254</accession>
<dbReference type="AlphaFoldDB" id="A0A8C9V254"/>
<evidence type="ECO:0000256" key="5">
    <source>
        <dbReference type="PROSITE-ProRule" id="PRU00191"/>
    </source>
</evidence>
<evidence type="ECO:0000259" key="6">
    <source>
        <dbReference type="PROSITE" id="PS50001"/>
    </source>
</evidence>
<evidence type="ECO:0000256" key="4">
    <source>
        <dbReference type="ARBA" id="ARBA00023130"/>
    </source>
</evidence>
<dbReference type="SMART" id="SM00252">
    <property type="entry name" value="SH2"/>
    <property type="match status" value="1"/>
</dbReference>
<evidence type="ECO:0000256" key="2">
    <source>
        <dbReference type="ARBA" id="ARBA00022859"/>
    </source>
</evidence>
<keyword evidence="2" id="KW-0391">Immunity</keyword>
<keyword evidence="8" id="KW-1185">Reference proteome</keyword>
<dbReference type="Pfam" id="PF00017">
    <property type="entry name" value="SH2"/>
    <property type="match status" value="1"/>
</dbReference>
<name>A0A8C9V254_SCLFO</name>
<dbReference type="PANTHER" id="PTHR46051:SF1">
    <property type="entry name" value="INOSITOL POLYPHOSPHATE-RELATED PHOSPHATASE DOMAIN-CONTAINING PROTEIN"/>
    <property type="match status" value="1"/>
</dbReference>
<evidence type="ECO:0000256" key="1">
    <source>
        <dbReference type="ARBA" id="ARBA00022588"/>
    </source>
</evidence>
<dbReference type="Ensembl" id="ENSSFOT00015014435.2">
    <property type="protein sequence ID" value="ENSSFOP00015014263.2"/>
    <property type="gene ID" value="ENSSFOG00015009183.2"/>
</dbReference>
<dbReference type="GO" id="GO:0002250">
    <property type="term" value="P:adaptive immune response"/>
    <property type="evidence" value="ECO:0007669"/>
    <property type="project" value="UniProtKB-KW"/>
</dbReference>
<dbReference type="SUPFAM" id="SSF55550">
    <property type="entry name" value="SH2 domain"/>
    <property type="match status" value="1"/>
</dbReference>
<dbReference type="GO" id="GO:0009966">
    <property type="term" value="P:regulation of signal transduction"/>
    <property type="evidence" value="ECO:0007669"/>
    <property type="project" value="TreeGrafter"/>
</dbReference>